<name>A0A368GQ00_ANCCA</name>
<dbReference type="Proteomes" id="UP000252519">
    <property type="component" value="Unassembled WGS sequence"/>
</dbReference>
<accession>A0A368GQ00</accession>
<dbReference type="AlphaFoldDB" id="A0A368GQ00"/>
<protein>
    <submittedName>
        <fullName evidence="2">Uncharacterized protein</fullName>
    </submittedName>
</protein>
<organism evidence="2 3">
    <name type="scientific">Ancylostoma caninum</name>
    <name type="common">Dog hookworm</name>
    <dbReference type="NCBI Taxonomy" id="29170"/>
    <lineage>
        <taxon>Eukaryota</taxon>
        <taxon>Metazoa</taxon>
        <taxon>Ecdysozoa</taxon>
        <taxon>Nematoda</taxon>
        <taxon>Chromadorea</taxon>
        <taxon>Rhabditida</taxon>
        <taxon>Rhabditina</taxon>
        <taxon>Rhabditomorpha</taxon>
        <taxon>Strongyloidea</taxon>
        <taxon>Ancylostomatidae</taxon>
        <taxon>Ancylostomatinae</taxon>
        <taxon>Ancylostoma</taxon>
    </lineage>
</organism>
<sequence>MKTSRHKAELKGRSLEHTQSEKDVKSVVEKVIFFSQGKFIHTLIMKHNRDSIFLVIIL</sequence>
<keyword evidence="3" id="KW-1185">Reference proteome</keyword>
<gene>
    <name evidence="2" type="ORF">ANCCAN_07524</name>
</gene>
<reference evidence="2 3" key="1">
    <citation type="submission" date="2014-10" db="EMBL/GenBank/DDBJ databases">
        <title>Draft genome of the hookworm Ancylostoma caninum.</title>
        <authorList>
            <person name="Mitreva M."/>
        </authorList>
    </citation>
    <scope>NUCLEOTIDE SEQUENCE [LARGE SCALE GENOMIC DNA]</scope>
    <source>
        <strain evidence="2 3">Baltimore</strain>
    </source>
</reference>
<evidence type="ECO:0000313" key="3">
    <source>
        <dbReference type="Proteomes" id="UP000252519"/>
    </source>
</evidence>
<feature type="region of interest" description="Disordered" evidence="1">
    <location>
        <begin position="1"/>
        <end position="21"/>
    </location>
</feature>
<proteinExistence type="predicted"/>
<evidence type="ECO:0000313" key="2">
    <source>
        <dbReference type="EMBL" id="RCN46436.1"/>
    </source>
</evidence>
<comment type="caution">
    <text evidence="2">The sequence shown here is derived from an EMBL/GenBank/DDBJ whole genome shotgun (WGS) entry which is preliminary data.</text>
</comment>
<dbReference type="EMBL" id="JOJR01000079">
    <property type="protein sequence ID" value="RCN46436.1"/>
    <property type="molecule type" value="Genomic_DNA"/>
</dbReference>
<evidence type="ECO:0000256" key="1">
    <source>
        <dbReference type="SAM" id="MobiDB-lite"/>
    </source>
</evidence>